<sequence length="376" mass="39543">MAPRAVVVGGGIGGLSAAAGLGRAGWRVTVLERAAQFRPAGAGLVLQANGLRCLDALGLGAAVRGAGIADRSGGTRRWDGRWLARVEAGRLEKVLGTPAYGIHRAQLHRILLEAQPAGVTVRTGAHVTGVSADGEVTYRCAGDEGRIDADLVVGADGIRSTVRGQLWPLSAGPEPVGVTAWRGVTPDAWRAELVVAISWGPGAEFGIVPLADGRVYWYAAVNASPGRAPDRVDPRFEHWHEPIPALIAATGAVLRDELACLDEPLPTYVRGRVVLLGDAAHAMTPNLGQGANQALEDAVVLAAVAGRPDGLRSYDQERRPRSQRVAAASRLIGRFGQQLENRLAVAARDTVMRLVPTGVALRSMTRYADWRPPAGG</sequence>
<name>A0ABT4AQC0_9ACTN</name>
<keyword evidence="1" id="KW-0560">Oxidoreductase</keyword>
<dbReference type="Proteomes" id="UP001151002">
    <property type="component" value="Unassembled WGS sequence"/>
</dbReference>
<evidence type="ECO:0000256" key="2">
    <source>
        <dbReference type="ARBA" id="ARBA00023033"/>
    </source>
</evidence>
<reference evidence="4" key="1">
    <citation type="submission" date="2022-11" db="EMBL/GenBank/DDBJ databases">
        <authorList>
            <person name="Somphong A."/>
            <person name="Phongsopitanun W."/>
        </authorList>
    </citation>
    <scope>NUCLEOTIDE SEQUENCE</scope>
    <source>
        <strain evidence="4">Pm04-4</strain>
    </source>
</reference>
<accession>A0ABT4AQC0</accession>
<proteinExistence type="predicted"/>
<dbReference type="Gene3D" id="3.50.50.60">
    <property type="entry name" value="FAD/NAD(P)-binding domain"/>
    <property type="match status" value="1"/>
</dbReference>
<keyword evidence="5" id="KW-1185">Reference proteome</keyword>
<evidence type="ECO:0000313" key="4">
    <source>
        <dbReference type="EMBL" id="MCY1136430.1"/>
    </source>
</evidence>
<dbReference type="InterPro" id="IPR036188">
    <property type="entry name" value="FAD/NAD-bd_sf"/>
</dbReference>
<dbReference type="InterPro" id="IPR002938">
    <property type="entry name" value="FAD-bd"/>
</dbReference>
<dbReference type="PANTHER" id="PTHR13789">
    <property type="entry name" value="MONOOXYGENASE"/>
    <property type="match status" value="1"/>
</dbReference>
<dbReference type="SUPFAM" id="SSF51905">
    <property type="entry name" value="FAD/NAD(P)-binding domain"/>
    <property type="match status" value="1"/>
</dbReference>
<protein>
    <submittedName>
        <fullName evidence="4">FAD-dependent monooxygenase</fullName>
    </submittedName>
</protein>
<evidence type="ECO:0000256" key="1">
    <source>
        <dbReference type="ARBA" id="ARBA00023002"/>
    </source>
</evidence>
<evidence type="ECO:0000313" key="5">
    <source>
        <dbReference type="Proteomes" id="UP001151002"/>
    </source>
</evidence>
<organism evidence="4 5">
    <name type="scientific">Paractinoplanes pyxinae</name>
    <dbReference type="NCBI Taxonomy" id="2997416"/>
    <lineage>
        <taxon>Bacteria</taxon>
        <taxon>Bacillati</taxon>
        <taxon>Actinomycetota</taxon>
        <taxon>Actinomycetes</taxon>
        <taxon>Micromonosporales</taxon>
        <taxon>Micromonosporaceae</taxon>
        <taxon>Paractinoplanes</taxon>
    </lineage>
</organism>
<evidence type="ECO:0000259" key="3">
    <source>
        <dbReference type="Pfam" id="PF01494"/>
    </source>
</evidence>
<keyword evidence="2 4" id="KW-0503">Monooxygenase</keyword>
<dbReference type="GO" id="GO:0004497">
    <property type="term" value="F:monooxygenase activity"/>
    <property type="evidence" value="ECO:0007669"/>
    <property type="project" value="UniProtKB-KW"/>
</dbReference>
<feature type="domain" description="FAD-binding" evidence="3">
    <location>
        <begin position="6"/>
        <end position="327"/>
    </location>
</feature>
<dbReference type="PANTHER" id="PTHR13789:SF309">
    <property type="entry name" value="PUTATIVE (AFU_ORTHOLOGUE AFUA_6G14510)-RELATED"/>
    <property type="match status" value="1"/>
</dbReference>
<dbReference type="Pfam" id="PF01494">
    <property type="entry name" value="FAD_binding_3"/>
    <property type="match status" value="1"/>
</dbReference>
<gene>
    <name evidence="4" type="ORF">OWR29_00355</name>
</gene>
<dbReference type="InterPro" id="IPR050493">
    <property type="entry name" value="FAD-dep_Monooxygenase_BioMet"/>
</dbReference>
<dbReference type="EMBL" id="JAPNTZ010000001">
    <property type="protein sequence ID" value="MCY1136430.1"/>
    <property type="molecule type" value="Genomic_DNA"/>
</dbReference>
<comment type="caution">
    <text evidence="4">The sequence shown here is derived from an EMBL/GenBank/DDBJ whole genome shotgun (WGS) entry which is preliminary data.</text>
</comment>
<dbReference type="PRINTS" id="PR00420">
    <property type="entry name" value="RNGMNOXGNASE"/>
</dbReference>
<dbReference type="RefSeq" id="WP_267560153.1">
    <property type="nucleotide sequence ID" value="NZ_JAPNTZ010000001.1"/>
</dbReference>